<feature type="region of interest" description="Disordered" evidence="1">
    <location>
        <begin position="270"/>
        <end position="297"/>
    </location>
</feature>
<sequence length="297" mass="33467">MIVDFKFAVVGLQVTFTNLSTPPLAEGFKYRWNFGDGTIESHREVQVVHNYPNPGFFSVGLSVIQESTDTVVQQRVIEVPVYGEQVKTHLSGSIYDLINTYIPYNIFGSITYSIKQQFIEKWQLYIQPLVNHEVPIEEYNNELFYEALENQLIMELAAYDFMVLKASQTVSATASTVRDGNSQSETQVEGDGGQVKRIQTGPTEVEYFEGSGNDADLISSMVKALQPGGIIDLLKQNICMLAERLQIYLPICNRYPAERVVPKVVNRRVPGPLDGPDPSYPVKDSFNPWTHDPLQLH</sequence>
<organism evidence="3">
    <name type="scientific">Myoviridae sp. ct3Pt8</name>
    <dbReference type="NCBI Taxonomy" id="2826608"/>
    <lineage>
        <taxon>Viruses</taxon>
        <taxon>Duplodnaviria</taxon>
        <taxon>Heunggongvirae</taxon>
        <taxon>Uroviricota</taxon>
        <taxon>Caudoviricetes</taxon>
    </lineage>
</organism>
<dbReference type="InterPro" id="IPR022409">
    <property type="entry name" value="PKD/Chitinase_dom"/>
</dbReference>
<dbReference type="Pfam" id="PF18911">
    <property type="entry name" value="PKD_4"/>
    <property type="match status" value="1"/>
</dbReference>
<dbReference type="InterPro" id="IPR013783">
    <property type="entry name" value="Ig-like_fold"/>
</dbReference>
<evidence type="ECO:0000313" key="3">
    <source>
        <dbReference type="EMBL" id="DAD83372.1"/>
    </source>
</evidence>
<protein>
    <submittedName>
        <fullName evidence="3">PKD domain</fullName>
    </submittedName>
</protein>
<name>A0A8S5MMD7_9CAUD</name>
<proteinExistence type="predicted"/>
<evidence type="ECO:0000259" key="2">
    <source>
        <dbReference type="PROSITE" id="PS50093"/>
    </source>
</evidence>
<dbReference type="EMBL" id="BK014935">
    <property type="protein sequence ID" value="DAD83372.1"/>
    <property type="molecule type" value="Genomic_DNA"/>
</dbReference>
<dbReference type="InterPro" id="IPR000601">
    <property type="entry name" value="PKD_dom"/>
</dbReference>
<dbReference type="Gene3D" id="2.60.40.10">
    <property type="entry name" value="Immunoglobulins"/>
    <property type="match status" value="1"/>
</dbReference>
<evidence type="ECO:0000256" key="1">
    <source>
        <dbReference type="SAM" id="MobiDB-lite"/>
    </source>
</evidence>
<dbReference type="CDD" id="cd00146">
    <property type="entry name" value="PKD"/>
    <property type="match status" value="1"/>
</dbReference>
<accession>A0A8S5MMD7</accession>
<feature type="compositionally biased region" description="Polar residues" evidence="1">
    <location>
        <begin position="174"/>
        <end position="187"/>
    </location>
</feature>
<dbReference type="SMART" id="SM00089">
    <property type="entry name" value="PKD"/>
    <property type="match status" value="1"/>
</dbReference>
<dbReference type="SUPFAM" id="SSF49299">
    <property type="entry name" value="PKD domain"/>
    <property type="match status" value="1"/>
</dbReference>
<feature type="domain" description="PKD" evidence="2">
    <location>
        <begin position="1"/>
        <end position="63"/>
    </location>
</feature>
<feature type="region of interest" description="Disordered" evidence="1">
    <location>
        <begin position="174"/>
        <end position="195"/>
    </location>
</feature>
<dbReference type="InterPro" id="IPR035986">
    <property type="entry name" value="PKD_dom_sf"/>
</dbReference>
<dbReference type="PROSITE" id="PS50093">
    <property type="entry name" value="PKD"/>
    <property type="match status" value="1"/>
</dbReference>
<reference evidence="3" key="1">
    <citation type="journal article" date="2021" name="Proc. Natl. Acad. Sci. U.S.A.">
        <title>A Catalog of Tens of Thousands of Viruses from Human Metagenomes Reveals Hidden Associations with Chronic Diseases.</title>
        <authorList>
            <person name="Tisza M.J."/>
            <person name="Buck C.B."/>
        </authorList>
    </citation>
    <scope>NUCLEOTIDE SEQUENCE</scope>
    <source>
        <strain evidence="3">Ct3Pt8</strain>
    </source>
</reference>